<evidence type="ECO:0000256" key="2">
    <source>
        <dbReference type="ARBA" id="ARBA00022801"/>
    </source>
</evidence>
<name>A0ABT4HL61_MYCIR</name>
<dbReference type="PANTHER" id="PTHR42988:SF2">
    <property type="entry name" value="CYCLIC NUCLEOTIDE PHOSPHODIESTERASE CBUA0032-RELATED"/>
    <property type="match status" value="1"/>
</dbReference>
<keyword evidence="3" id="KW-0408">Iron</keyword>
<keyword evidence="2" id="KW-0378">Hydrolase</keyword>
<comment type="caution">
    <text evidence="6">The sequence shown here is derived from an EMBL/GenBank/DDBJ whole genome shotgun (WGS) entry which is preliminary data.</text>
</comment>
<dbReference type="InterPro" id="IPR050884">
    <property type="entry name" value="CNP_phosphodiesterase-III"/>
</dbReference>
<dbReference type="SUPFAM" id="SSF55831">
    <property type="entry name" value="Thymidylate synthase/dCMP hydroxymethylase"/>
    <property type="match status" value="1"/>
</dbReference>
<dbReference type="InterPro" id="IPR036926">
    <property type="entry name" value="Thymidate_synth/dCMP_Mease_sf"/>
</dbReference>
<proteinExistence type="inferred from homology"/>
<dbReference type="EMBL" id="JAPQYE010000013">
    <property type="protein sequence ID" value="MCZ0730913.1"/>
    <property type="molecule type" value="Genomic_DNA"/>
</dbReference>
<dbReference type="Gene3D" id="3.30.572.10">
    <property type="entry name" value="Thymidylate synthase/dCMP hydroxymethylase domain"/>
    <property type="match status" value="1"/>
</dbReference>
<evidence type="ECO:0000313" key="6">
    <source>
        <dbReference type="EMBL" id="MCZ0730913.1"/>
    </source>
</evidence>
<dbReference type="RefSeq" id="WP_268787341.1">
    <property type="nucleotide sequence ID" value="NZ_JAPQYE010000013.1"/>
</dbReference>
<sequence length="748" mass="81686">MGTLLHLSDLHLASPSASFDVTGDYKVDSLPPHERQRRTDAISDTLHQLGSALAATETTLDAVVVSGDVTMQGRADGFALLTGILKQLGDALPPKERILVVPGNHDVAWFTKPGTRERYEAFLSLRSEGYVLPYLEGVDAETDGRLKPGAGPEPLITAPDNSFAVVGINSCDMCGVERVAESDLVDKLDEIETLANAVSPGGAAVKALREAWRRRGLDDIARVSKVQRRLCNEVAVKERERILAKTGVAPVLIAVFHHQLRPVSTVEEFKSFEGITNLGEVREWLAGNRFDILLHGHKHEQRVLEDIFVPFDGASAHQSHRLLVVSGPTIGHGQPASNPVGRLITIDSAMPRIADVELVLVPARAAGVPIDLHALPKERITVGDDSGAHVGVLAGNTASEVYSKILAAESKFDSLPRPLICRFNDGPSALQLPVGYPDVGFAADGVEEDVRAARMQQWFEDTVDWWERPVRGRAATFNHGERIRRRRGADPSQFESAIASLHANNTTTRGVMLLIDPATDFQELNSSFPAFALVQMLERNGSLTMTGYFRKQEMPHWWPINVAELAKLQRDALTELRARGTELTAGSICTITALPVAGSSAPRVVIPEVDRRVETPAALLDLVVPLYFGGQPTDVMLQRWRTVIDDWRPTDEIAADGDPVPVLGFRQLAAYAQECEALSADQRDGSDPGRRLIAELEQLHDINKHYADMQRGADRGSQHTEWRSKVDGVVTRLLTTVEEMVTASGPGS</sequence>
<dbReference type="SUPFAM" id="SSF56300">
    <property type="entry name" value="Metallo-dependent phosphatases"/>
    <property type="match status" value="1"/>
</dbReference>
<dbReference type="Pfam" id="PF00149">
    <property type="entry name" value="Metallophos"/>
    <property type="match status" value="1"/>
</dbReference>
<reference evidence="6" key="1">
    <citation type="submission" date="2022-12" db="EMBL/GenBank/DDBJ databases">
        <title>Whole genome sequence of Mycolicibacterium iranicum strain SBH312.</title>
        <authorList>
            <person name="Jani J."/>
            <person name="Arifin Mustapha Z."/>
            <person name="Ahmed K."/>
            <person name="Kai Ling C."/>
        </authorList>
    </citation>
    <scope>NUCLEOTIDE SEQUENCE</scope>
    <source>
        <strain evidence="6">SBH312</strain>
    </source>
</reference>
<evidence type="ECO:0000313" key="7">
    <source>
        <dbReference type="Proteomes" id="UP001084650"/>
    </source>
</evidence>
<accession>A0ABT4HL61</accession>
<dbReference type="InterPro" id="IPR004843">
    <property type="entry name" value="Calcineurin-like_PHP"/>
</dbReference>
<dbReference type="InterPro" id="IPR029052">
    <property type="entry name" value="Metallo-depent_PP-like"/>
</dbReference>
<dbReference type="Gene3D" id="3.60.21.10">
    <property type="match status" value="1"/>
</dbReference>
<organism evidence="6 7">
    <name type="scientific">Mycolicibacterium iranicum</name>
    <name type="common">Mycobacterium iranicum</name>
    <dbReference type="NCBI Taxonomy" id="912594"/>
    <lineage>
        <taxon>Bacteria</taxon>
        <taxon>Bacillati</taxon>
        <taxon>Actinomycetota</taxon>
        <taxon>Actinomycetes</taxon>
        <taxon>Mycobacteriales</taxon>
        <taxon>Mycobacteriaceae</taxon>
        <taxon>Mycolicibacterium</taxon>
    </lineage>
</organism>
<feature type="domain" description="Calcineurin-like phosphoesterase" evidence="5">
    <location>
        <begin position="3"/>
        <end position="125"/>
    </location>
</feature>
<dbReference type="PANTHER" id="PTHR42988">
    <property type="entry name" value="PHOSPHOHYDROLASE"/>
    <property type="match status" value="1"/>
</dbReference>
<evidence type="ECO:0000256" key="4">
    <source>
        <dbReference type="ARBA" id="ARBA00025742"/>
    </source>
</evidence>
<keyword evidence="1" id="KW-0479">Metal-binding</keyword>
<evidence type="ECO:0000259" key="5">
    <source>
        <dbReference type="Pfam" id="PF00149"/>
    </source>
</evidence>
<evidence type="ECO:0000256" key="1">
    <source>
        <dbReference type="ARBA" id="ARBA00022723"/>
    </source>
</evidence>
<protein>
    <submittedName>
        <fullName evidence="6">Metallophosphoesterase</fullName>
    </submittedName>
</protein>
<evidence type="ECO:0000256" key="3">
    <source>
        <dbReference type="ARBA" id="ARBA00023004"/>
    </source>
</evidence>
<keyword evidence="7" id="KW-1185">Reference proteome</keyword>
<dbReference type="Proteomes" id="UP001084650">
    <property type="component" value="Unassembled WGS sequence"/>
</dbReference>
<gene>
    <name evidence="6" type="ORF">OY187_22935</name>
</gene>
<comment type="similarity">
    <text evidence="4">Belongs to the cyclic nucleotide phosphodiesterase class-III family.</text>
</comment>